<gene>
    <name evidence="1" type="ORF">ANCDUO_01661</name>
</gene>
<evidence type="ECO:0000313" key="1">
    <source>
        <dbReference type="EMBL" id="KIH68007.1"/>
    </source>
</evidence>
<sequence>MVKGKFRSAISKRKIFKDSDKKVLVLMDGSIESAFLFRQVEDAVKQKNFKRLMIDPSVTATF</sequence>
<keyword evidence="2" id="KW-1185">Reference proteome</keyword>
<dbReference type="OrthoDB" id="25129at2759"/>
<protein>
    <submittedName>
        <fullName evidence="1">Uncharacterized protein</fullName>
    </submittedName>
</protein>
<dbReference type="EMBL" id="KN726493">
    <property type="protein sequence ID" value="KIH68007.1"/>
    <property type="molecule type" value="Genomic_DNA"/>
</dbReference>
<accession>A0A0C2DYD2</accession>
<evidence type="ECO:0000313" key="2">
    <source>
        <dbReference type="Proteomes" id="UP000054047"/>
    </source>
</evidence>
<name>A0A0C2DYD2_9BILA</name>
<dbReference type="AlphaFoldDB" id="A0A0C2DYD2"/>
<reference evidence="1 2" key="1">
    <citation type="submission" date="2013-12" db="EMBL/GenBank/DDBJ databases">
        <title>Draft genome of the parsitic nematode Ancylostoma duodenale.</title>
        <authorList>
            <person name="Mitreva M."/>
        </authorList>
    </citation>
    <scope>NUCLEOTIDE SEQUENCE [LARGE SCALE GENOMIC DNA]</scope>
    <source>
        <strain evidence="1 2">Zhejiang</strain>
    </source>
</reference>
<organism evidence="1 2">
    <name type="scientific">Ancylostoma duodenale</name>
    <dbReference type="NCBI Taxonomy" id="51022"/>
    <lineage>
        <taxon>Eukaryota</taxon>
        <taxon>Metazoa</taxon>
        <taxon>Ecdysozoa</taxon>
        <taxon>Nematoda</taxon>
        <taxon>Chromadorea</taxon>
        <taxon>Rhabditida</taxon>
        <taxon>Rhabditina</taxon>
        <taxon>Rhabditomorpha</taxon>
        <taxon>Strongyloidea</taxon>
        <taxon>Ancylostomatidae</taxon>
        <taxon>Ancylostomatinae</taxon>
        <taxon>Ancylostoma</taxon>
    </lineage>
</organism>
<proteinExistence type="predicted"/>
<dbReference type="Proteomes" id="UP000054047">
    <property type="component" value="Unassembled WGS sequence"/>
</dbReference>